<feature type="chain" id="PRO_5025666591" evidence="1">
    <location>
        <begin position="21"/>
        <end position="137"/>
    </location>
</feature>
<dbReference type="AlphaFoldDB" id="A0A6A5H845"/>
<dbReference type="KEGG" id="crq:GCK72_010945"/>
<evidence type="ECO:0000256" key="1">
    <source>
        <dbReference type="SAM" id="SignalP"/>
    </source>
</evidence>
<protein>
    <submittedName>
        <fullName evidence="2">Uncharacterized protein</fullName>
    </submittedName>
</protein>
<evidence type="ECO:0000313" key="2">
    <source>
        <dbReference type="EMBL" id="KAF1762683.1"/>
    </source>
</evidence>
<dbReference type="EMBL" id="WUAV01000003">
    <property type="protein sequence ID" value="KAF1762683.1"/>
    <property type="molecule type" value="Genomic_DNA"/>
</dbReference>
<dbReference type="GeneID" id="9812372"/>
<sequence length="137" mass="16162">MKLFITFSIYCFIFFISSDAGRIWHKSDLPQFRPKKEDSFEPTSTGPRNRIMDWKKSLAFEKVTKDSNVFCRVYGLCSHYSFGVTLLNVLAKWKERGMIYPYKKYDGKPDADIPMPKLENFVRTFHNSQARRNNQLS</sequence>
<name>A0A6A5H845_CAERE</name>
<comment type="caution">
    <text evidence="2">The sequence shown here is derived from an EMBL/GenBank/DDBJ whole genome shotgun (WGS) entry which is preliminary data.</text>
</comment>
<dbReference type="Proteomes" id="UP000483820">
    <property type="component" value="Chromosome III"/>
</dbReference>
<accession>A0A6A5H845</accession>
<proteinExistence type="predicted"/>
<reference evidence="2 3" key="1">
    <citation type="submission" date="2019-12" db="EMBL/GenBank/DDBJ databases">
        <title>Chromosome-level assembly of the Caenorhabditis remanei genome.</title>
        <authorList>
            <person name="Teterina A.A."/>
            <person name="Willis J.H."/>
            <person name="Phillips P.C."/>
        </authorList>
    </citation>
    <scope>NUCLEOTIDE SEQUENCE [LARGE SCALE GENOMIC DNA]</scope>
    <source>
        <strain evidence="2 3">PX506</strain>
        <tissue evidence="2">Whole organism</tissue>
    </source>
</reference>
<organism evidence="2 3">
    <name type="scientific">Caenorhabditis remanei</name>
    <name type="common">Caenorhabditis vulgaris</name>
    <dbReference type="NCBI Taxonomy" id="31234"/>
    <lineage>
        <taxon>Eukaryota</taxon>
        <taxon>Metazoa</taxon>
        <taxon>Ecdysozoa</taxon>
        <taxon>Nematoda</taxon>
        <taxon>Chromadorea</taxon>
        <taxon>Rhabditida</taxon>
        <taxon>Rhabditina</taxon>
        <taxon>Rhabditomorpha</taxon>
        <taxon>Rhabditoidea</taxon>
        <taxon>Rhabditidae</taxon>
        <taxon>Peloderinae</taxon>
        <taxon>Caenorhabditis</taxon>
    </lineage>
</organism>
<dbReference type="RefSeq" id="XP_003111796.2">
    <property type="nucleotide sequence ID" value="XM_003111748.2"/>
</dbReference>
<feature type="signal peptide" evidence="1">
    <location>
        <begin position="1"/>
        <end position="20"/>
    </location>
</feature>
<dbReference type="CTD" id="9812372"/>
<keyword evidence="1" id="KW-0732">Signal</keyword>
<gene>
    <name evidence="2" type="ORF">GCK72_010945</name>
</gene>
<evidence type="ECO:0000313" key="3">
    <source>
        <dbReference type="Proteomes" id="UP000483820"/>
    </source>
</evidence>